<organism evidence="2">
    <name type="scientific">uncultured Acidimicrobiales bacterium</name>
    <dbReference type="NCBI Taxonomy" id="310071"/>
    <lineage>
        <taxon>Bacteria</taxon>
        <taxon>Bacillati</taxon>
        <taxon>Actinomycetota</taxon>
        <taxon>Acidimicrobiia</taxon>
        <taxon>Acidimicrobiales</taxon>
        <taxon>environmental samples</taxon>
    </lineage>
</organism>
<name>A0A6J4IV69_9ACTN</name>
<feature type="compositionally biased region" description="Pro residues" evidence="1">
    <location>
        <begin position="78"/>
        <end position="87"/>
    </location>
</feature>
<gene>
    <name evidence="2" type="ORF">AVDCRST_MAG76-2996</name>
</gene>
<reference evidence="2" key="1">
    <citation type="submission" date="2020-02" db="EMBL/GenBank/DDBJ databases">
        <authorList>
            <person name="Meier V. D."/>
        </authorList>
    </citation>
    <scope>NUCLEOTIDE SEQUENCE</scope>
    <source>
        <strain evidence="2">AVDCRST_MAG76</strain>
    </source>
</reference>
<proteinExistence type="predicted"/>
<feature type="region of interest" description="Disordered" evidence="1">
    <location>
        <begin position="1"/>
        <end position="133"/>
    </location>
</feature>
<feature type="compositionally biased region" description="Low complexity" evidence="1">
    <location>
        <begin position="16"/>
        <end position="32"/>
    </location>
</feature>
<feature type="non-terminal residue" evidence="2">
    <location>
        <position position="133"/>
    </location>
</feature>
<accession>A0A6J4IV69</accession>
<feature type="compositionally biased region" description="Basic residues" evidence="1">
    <location>
        <begin position="63"/>
        <end position="77"/>
    </location>
</feature>
<evidence type="ECO:0000256" key="1">
    <source>
        <dbReference type="SAM" id="MobiDB-lite"/>
    </source>
</evidence>
<protein>
    <submittedName>
        <fullName evidence="2">Uncharacterized protein</fullName>
    </submittedName>
</protein>
<feature type="compositionally biased region" description="Basic and acidic residues" evidence="1">
    <location>
        <begin position="105"/>
        <end position="133"/>
    </location>
</feature>
<feature type="compositionally biased region" description="Basic and acidic residues" evidence="1">
    <location>
        <begin position="1"/>
        <end position="11"/>
    </location>
</feature>
<feature type="non-terminal residue" evidence="2">
    <location>
        <position position="1"/>
    </location>
</feature>
<dbReference type="AlphaFoldDB" id="A0A6J4IV69"/>
<feature type="compositionally biased region" description="Basic and acidic residues" evidence="1">
    <location>
        <begin position="44"/>
        <end position="62"/>
    </location>
</feature>
<evidence type="ECO:0000313" key="2">
    <source>
        <dbReference type="EMBL" id="CAA9262969.1"/>
    </source>
</evidence>
<dbReference type="EMBL" id="CADCSZ010000175">
    <property type="protein sequence ID" value="CAA9262969.1"/>
    <property type="molecule type" value="Genomic_DNA"/>
</dbReference>
<sequence>ERRPRQADGPHHRLNPAARPPGTARRPARASGRGTGPEVVRAGQKPERDRAPGLQDDRPGRRADHRRRRPGHVRPARPRNPGPPRRPGPPRHRVRMGPAAPAEGQEVRGKGEGEGHRQGRPGRPQEEDHRPKL</sequence>